<dbReference type="Proteomes" id="UP000838756">
    <property type="component" value="Unassembled WGS sequence"/>
</dbReference>
<dbReference type="EMBL" id="CAKXAJ010018406">
    <property type="protein sequence ID" value="CAH2217697.1"/>
    <property type="molecule type" value="Genomic_DNA"/>
</dbReference>
<evidence type="ECO:0000313" key="1">
    <source>
        <dbReference type="EMBL" id="CAH2217697.1"/>
    </source>
</evidence>
<gene>
    <name evidence="1" type="primary">jg26464</name>
    <name evidence="1" type="ORF">PAEG_LOCUS5580</name>
</gene>
<dbReference type="AlphaFoldDB" id="A0A8S4QQH9"/>
<name>A0A8S4QQH9_9NEOP</name>
<accession>A0A8S4QQH9</accession>
<reference evidence="1" key="1">
    <citation type="submission" date="2022-03" db="EMBL/GenBank/DDBJ databases">
        <authorList>
            <person name="Lindestad O."/>
        </authorList>
    </citation>
    <scope>NUCLEOTIDE SEQUENCE</scope>
</reference>
<comment type="caution">
    <text evidence="1">The sequence shown here is derived from an EMBL/GenBank/DDBJ whole genome shotgun (WGS) entry which is preliminary data.</text>
</comment>
<evidence type="ECO:0000313" key="2">
    <source>
        <dbReference type="Proteomes" id="UP000838756"/>
    </source>
</evidence>
<sequence length="87" mass="9175">GTQLMRPAPGYLPDWQYGYAPGVPPAYAPYNSYYNGYAGPPPAHHQQTHYLSAPPLIDLHKNGEHAGGVPSVPAVPSVPSVGFGGFC</sequence>
<feature type="non-terminal residue" evidence="1">
    <location>
        <position position="1"/>
    </location>
</feature>
<organism evidence="1 2">
    <name type="scientific">Pararge aegeria aegeria</name>
    <dbReference type="NCBI Taxonomy" id="348720"/>
    <lineage>
        <taxon>Eukaryota</taxon>
        <taxon>Metazoa</taxon>
        <taxon>Ecdysozoa</taxon>
        <taxon>Arthropoda</taxon>
        <taxon>Hexapoda</taxon>
        <taxon>Insecta</taxon>
        <taxon>Pterygota</taxon>
        <taxon>Neoptera</taxon>
        <taxon>Endopterygota</taxon>
        <taxon>Lepidoptera</taxon>
        <taxon>Glossata</taxon>
        <taxon>Ditrysia</taxon>
        <taxon>Papilionoidea</taxon>
        <taxon>Nymphalidae</taxon>
        <taxon>Satyrinae</taxon>
        <taxon>Satyrini</taxon>
        <taxon>Parargina</taxon>
        <taxon>Pararge</taxon>
    </lineage>
</organism>
<protein>
    <submittedName>
        <fullName evidence="1">Jg26464 protein</fullName>
    </submittedName>
</protein>
<keyword evidence="2" id="KW-1185">Reference proteome</keyword>
<proteinExistence type="predicted"/>